<dbReference type="GeneID" id="79718312"/>
<dbReference type="GO" id="GO:0006351">
    <property type="term" value="P:DNA-templated transcription"/>
    <property type="evidence" value="ECO:0007669"/>
    <property type="project" value="TreeGrafter"/>
</dbReference>
<dbReference type="FunFam" id="3.40.190.290:FF:000001">
    <property type="entry name" value="Transcriptional regulator, LysR family"/>
    <property type="match status" value="1"/>
</dbReference>
<dbReference type="AlphaFoldDB" id="A0A9Q8Q0T8"/>
<dbReference type="SUPFAM" id="SSF46785">
    <property type="entry name" value="Winged helix' DNA-binding domain"/>
    <property type="match status" value="1"/>
</dbReference>
<organism evidence="5 6">
    <name type="scientific">Moellerella wisconsensis</name>
    <dbReference type="NCBI Taxonomy" id="158849"/>
    <lineage>
        <taxon>Bacteria</taxon>
        <taxon>Pseudomonadati</taxon>
        <taxon>Pseudomonadota</taxon>
        <taxon>Gammaproteobacteria</taxon>
        <taxon>Enterobacterales</taxon>
        <taxon>Morganellaceae</taxon>
        <taxon>Moellerella</taxon>
    </lineage>
</organism>
<dbReference type="GO" id="GO:0003700">
    <property type="term" value="F:DNA-binding transcription factor activity"/>
    <property type="evidence" value="ECO:0007669"/>
    <property type="project" value="InterPro"/>
</dbReference>
<dbReference type="Gene3D" id="3.40.190.290">
    <property type="match status" value="1"/>
</dbReference>
<evidence type="ECO:0000256" key="3">
    <source>
        <dbReference type="ARBA" id="ARBA00023125"/>
    </source>
</evidence>
<dbReference type="InterPro" id="IPR036390">
    <property type="entry name" value="WH_DNA-bd_sf"/>
</dbReference>
<reference evidence="5" key="1">
    <citation type="submission" date="2022-03" db="EMBL/GenBank/DDBJ databases">
        <title>ESBL-producing Moellerella wisconsensis and Escherichia marmotae isolated from wild game meat.</title>
        <authorList>
            <person name="Biggel M."/>
        </authorList>
    </citation>
    <scope>NUCLEOTIDE SEQUENCE</scope>
    <source>
        <strain evidence="5">W51</strain>
    </source>
</reference>
<accession>A0A9Q8Q0T8</accession>
<dbReference type="InterPro" id="IPR005119">
    <property type="entry name" value="LysR_subst-bd"/>
</dbReference>
<evidence type="ECO:0000256" key="2">
    <source>
        <dbReference type="ARBA" id="ARBA00023015"/>
    </source>
</evidence>
<dbReference type="InterPro" id="IPR036388">
    <property type="entry name" value="WH-like_DNA-bd_sf"/>
</dbReference>
<dbReference type="PROSITE" id="PS50931">
    <property type="entry name" value="HTH_LYSR"/>
    <property type="match status" value="1"/>
</dbReference>
<gene>
    <name evidence="5" type="ORF">MNY72_13660</name>
</gene>
<keyword evidence="2" id="KW-0805">Transcription regulation</keyword>
<dbReference type="Gene3D" id="1.10.10.10">
    <property type="entry name" value="Winged helix-like DNA-binding domain superfamily/Winged helix DNA-binding domain"/>
    <property type="match status" value="1"/>
</dbReference>
<dbReference type="Proteomes" id="UP000829116">
    <property type="component" value="Chromosome"/>
</dbReference>
<proteinExistence type="inferred from homology"/>
<dbReference type="Pfam" id="PF00126">
    <property type="entry name" value="HTH_1"/>
    <property type="match status" value="1"/>
</dbReference>
<evidence type="ECO:0000256" key="4">
    <source>
        <dbReference type="ARBA" id="ARBA00023163"/>
    </source>
</evidence>
<dbReference type="PANTHER" id="PTHR30537:SF5">
    <property type="entry name" value="HTH-TYPE TRANSCRIPTIONAL ACTIVATOR TTDR-RELATED"/>
    <property type="match status" value="1"/>
</dbReference>
<name>A0A9Q8Q0T8_9GAMM</name>
<evidence type="ECO:0000313" key="6">
    <source>
        <dbReference type="Proteomes" id="UP000829116"/>
    </source>
</evidence>
<evidence type="ECO:0000313" key="5">
    <source>
        <dbReference type="EMBL" id="UNH30375.1"/>
    </source>
</evidence>
<dbReference type="InterPro" id="IPR000847">
    <property type="entry name" value="LysR_HTH_N"/>
</dbReference>
<keyword evidence="4" id="KW-0804">Transcription</keyword>
<sequence>MNKLPALEDMRVFATAARLMSFSKTAEQLLVSPAYISKRIKLLEENLGHRLFFRSARSISLTHEGKIVLIHTERLLGEIEDMQQALRSHRQEIKGELKISCSTGFGSTYINPYILDLRSHYPMLGINLNLTDLSVDLVSEDIDVDICIGGTIPEQYIARLIAHNQRILCASPEYLAHHGYPQHPHDLEKYHCITLRERNQSPVQWKLEQQGKILTISPNSRLSVNNGEVAKQWCLNGEGIILRSQWNVANELQQGKLIQILPQWAQTADVYAVYSRSIKTNASLRVFVENLEQYLTKNLHHD</sequence>
<dbReference type="SUPFAM" id="SSF53850">
    <property type="entry name" value="Periplasmic binding protein-like II"/>
    <property type="match status" value="1"/>
</dbReference>
<dbReference type="FunFam" id="1.10.10.10:FF:000001">
    <property type="entry name" value="LysR family transcriptional regulator"/>
    <property type="match status" value="1"/>
</dbReference>
<protein>
    <submittedName>
        <fullName evidence="5">LysR family transcriptional regulator</fullName>
    </submittedName>
</protein>
<comment type="similarity">
    <text evidence="1">Belongs to the LysR transcriptional regulatory family.</text>
</comment>
<keyword evidence="3" id="KW-0238">DNA-binding</keyword>
<evidence type="ECO:0000256" key="1">
    <source>
        <dbReference type="ARBA" id="ARBA00009437"/>
    </source>
</evidence>
<dbReference type="InterPro" id="IPR058163">
    <property type="entry name" value="LysR-type_TF_proteobact-type"/>
</dbReference>
<dbReference type="RefSeq" id="WP_047255905.1">
    <property type="nucleotide sequence ID" value="NZ_CAWMFK010000047.1"/>
</dbReference>
<dbReference type="GO" id="GO:0043565">
    <property type="term" value="F:sequence-specific DNA binding"/>
    <property type="evidence" value="ECO:0007669"/>
    <property type="project" value="TreeGrafter"/>
</dbReference>
<dbReference type="Pfam" id="PF03466">
    <property type="entry name" value="LysR_substrate"/>
    <property type="match status" value="1"/>
</dbReference>
<dbReference type="EMBL" id="CP093245">
    <property type="protein sequence ID" value="UNH30375.1"/>
    <property type="molecule type" value="Genomic_DNA"/>
</dbReference>
<dbReference type="PANTHER" id="PTHR30537">
    <property type="entry name" value="HTH-TYPE TRANSCRIPTIONAL REGULATOR"/>
    <property type="match status" value="1"/>
</dbReference>